<dbReference type="InterPro" id="IPR001611">
    <property type="entry name" value="Leu-rich_rpt"/>
</dbReference>
<evidence type="ECO:0000256" key="1">
    <source>
        <dbReference type="ARBA" id="ARBA00004245"/>
    </source>
</evidence>
<dbReference type="EMBL" id="GG662628">
    <property type="protein sequence ID" value="EAS00162.3"/>
    <property type="molecule type" value="Genomic_DNA"/>
</dbReference>
<dbReference type="PANTHER" id="PTHR24107">
    <property type="entry name" value="YNEIN REGULATORY COMPLEX SUBUNIT 5"/>
    <property type="match status" value="1"/>
</dbReference>
<evidence type="ECO:0000256" key="4">
    <source>
        <dbReference type="SAM" id="MobiDB-lite"/>
    </source>
</evidence>
<protein>
    <submittedName>
        <fullName evidence="5">Uncharacterized protein</fullName>
    </submittedName>
</protein>
<dbReference type="InterPro" id="IPR052410">
    <property type="entry name" value="DRC5"/>
</dbReference>
<dbReference type="Gene3D" id="3.80.10.10">
    <property type="entry name" value="Ribonuclease Inhibitor"/>
    <property type="match status" value="2"/>
</dbReference>
<sequence>MQQVNQITLDNSGLSKADDFSIDPIQQQIPEILVKQDYSLQQLEVNTSHKQWNERNERAYQHNISSNFSDLQTDNSASQQTRGQEKNASNSYYDESNIIFSSEENDNSTIYNEYQQQASDNLKLVKEYLTTNDPFAINNGTEENSTKRVKLQGKNINMLTNPINNNDNLRNSNKYSVYERKLLQLVNNLIINNRENEIIFQVAITFSNINFFLDHTTKNLISSQRNYQKINTNNDYKKQQNYYCLCGKFYQSTKEMTTSLYNHLKLKHYQNLKQNNNQYNSYLQIYKPFSFYLGITSSLDKYFNYFESYITTLLKSQLFQYYFYKNVVGLDFIEQLLQDILNGEQIIKQYFSELQLNLENIMPPSINDQNNSLNNPELKRKQQIIYSQNEEFEQVKKKTKTEEQDSFNSMKQNIYQPSQLYTFEGNNKSTDLDIAPRQDEPKYTIIDKTIRIKQLNKNKCNIFAQSICQKKIIPRYIMTDKGILQFNSSDFYNVSRFGKENKVEWSLDQNKQKIKRNKQVLLEALEQFGKKKPLLSALAAIHLANNPSFVWDSYYTNQSQLGIMNDVFYLFQQYLPYDKTSGFRVQRFEFEDIEDMKKVINDYSPAYKEKLLVPLYFGKKGDNYLEIIDQLKINSNQKLVVLKWIDQAHWESDIFYQDKHFSSNLNLEEARSEMIDVEQMQFSIFLWQDGEYEDKVKRKIEQDIYRYLNLIPDCVQFLLPQRFSSDTLYITQNISDWLNQICDESTSGLCSGLANCINLQNLSLELIGNQIGDKGASGLGSGLANCINLSNLALDLSYNQIGDKGASGLGSGLANCINLSNLTLGLSSNKIGDEGASGLGSGLANCINLSNFTLELRSNKIGDEGASGLGSGLANCINLSNLTLDFKKKQFICFEL</sequence>
<dbReference type="InterPro" id="IPR032675">
    <property type="entry name" value="LRR_dom_sf"/>
</dbReference>
<evidence type="ECO:0000256" key="2">
    <source>
        <dbReference type="ARBA" id="ARBA00022490"/>
    </source>
</evidence>
<reference evidence="6" key="1">
    <citation type="journal article" date="2006" name="PLoS Biol.">
        <title>Macronuclear genome sequence of the ciliate Tetrahymena thermophila, a model eukaryote.</title>
        <authorList>
            <person name="Eisen J.A."/>
            <person name="Coyne R.S."/>
            <person name="Wu M."/>
            <person name="Wu D."/>
            <person name="Thiagarajan M."/>
            <person name="Wortman J.R."/>
            <person name="Badger J.H."/>
            <person name="Ren Q."/>
            <person name="Amedeo P."/>
            <person name="Jones K.M."/>
            <person name="Tallon L.J."/>
            <person name="Delcher A.L."/>
            <person name="Salzberg S.L."/>
            <person name="Silva J.C."/>
            <person name="Haas B.J."/>
            <person name="Majoros W.H."/>
            <person name="Farzad M."/>
            <person name="Carlton J.M."/>
            <person name="Smith R.K. Jr."/>
            <person name="Garg J."/>
            <person name="Pearlman R.E."/>
            <person name="Karrer K.M."/>
            <person name="Sun L."/>
            <person name="Manning G."/>
            <person name="Elde N.C."/>
            <person name="Turkewitz A.P."/>
            <person name="Asai D.J."/>
            <person name="Wilkes D.E."/>
            <person name="Wang Y."/>
            <person name="Cai H."/>
            <person name="Collins K."/>
            <person name="Stewart B.A."/>
            <person name="Lee S.R."/>
            <person name="Wilamowska K."/>
            <person name="Weinberg Z."/>
            <person name="Ruzzo W.L."/>
            <person name="Wloga D."/>
            <person name="Gaertig J."/>
            <person name="Frankel J."/>
            <person name="Tsao C.-C."/>
            <person name="Gorovsky M.A."/>
            <person name="Keeling P.J."/>
            <person name="Waller R.F."/>
            <person name="Patron N.J."/>
            <person name="Cherry J.M."/>
            <person name="Stover N.A."/>
            <person name="Krieger C.J."/>
            <person name="del Toro C."/>
            <person name="Ryder H.F."/>
            <person name="Williamson S.C."/>
            <person name="Barbeau R.A."/>
            <person name="Hamilton E.P."/>
            <person name="Orias E."/>
        </authorList>
    </citation>
    <scope>NUCLEOTIDE SEQUENCE [LARGE SCALE GENOMIC DNA]</scope>
    <source>
        <strain evidence="6">SB210</strain>
    </source>
</reference>
<keyword evidence="2" id="KW-0963">Cytoplasm</keyword>
<dbReference type="GeneID" id="7827740"/>
<accession>Q23UA3</accession>
<organism evidence="5 6">
    <name type="scientific">Tetrahymena thermophila (strain SB210)</name>
    <dbReference type="NCBI Taxonomy" id="312017"/>
    <lineage>
        <taxon>Eukaryota</taxon>
        <taxon>Sar</taxon>
        <taxon>Alveolata</taxon>
        <taxon>Ciliophora</taxon>
        <taxon>Intramacronucleata</taxon>
        <taxon>Oligohymenophorea</taxon>
        <taxon>Hymenostomatida</taxon>
        <taxon>Tetrahymenina</taxon>
        <taxon>Tetrahymenidae</taxon>
        <taxon>Tetrahymena</taxon>
    </lineage>
</organism>
<dbReference type="SMART" id="SM00368">
    <property type="entry name" value="LRR_RI"/>
    <property type="match status" value="4"/>
</dbReference>
<keyword evidence="6" id="KW-1185">Reference proteome</keyword>
<dbReference type="InParanoid" id="Q23UA3"/>
<gene>
    <name evidence="5" type="ORF">TTHERM_00799220</name>
</gene>
<dbReference type="HOGENOM" id="CLU_574272_0_0_1"/>
<dbReference type="AlphaFoldDB" id="Q23UA3"/>
<proteinExistence type="predicted"/>
<evidence type="ECO:0000313" key="6">
    <source>
        <dbReference type="Proteomes" id="UP000009168"/>
    </source>
</evidence>
<evidence type="ECO:0000256" key="3">
    <source>
        <dbReference type="ARBA" id="ARBA00023212"/>
    </source>
</evidence>
<dbReference type="Proteomes" id="UP000009168">
    <property type="component" value="Unassembled WGS sequence"/>
</dbReference>
<keyword evidence="3" id="KW-0206">Cytoskeleton</keyword>
<evidence type="ECO:0000313" key="5">
    <source>
        <dbReference type="EMBL" id="EAS00162.3"/>
    </source>
</evidence>
<name>Q23UA3_TETTS</name>
<comment type="subcellular location">
    <subcellularLocation>
        <location evidence="1">Cytoplasm</location>
        <location evidence="1">Cytoskeleton</location>
    </subcellularLocation>
</comment>
<dbReference type="KEGG" id="tet:TTHERM_00799220"/>
<dbReference type="RefSeq" id="XP_001020407.3">
    <property type="nucleotide sequence ID" value="XM_001020407.3"/>
</dbReference>
<feature type="region of interest" description="Disordered" evidence="4">
    <location>
        <begin position="68"/>
        <end position="91"/>
    </location>
</feature>
<dbReference type="PANTHER" id="PTHR24107:SF2">
    <property type="entry name" value="NLR FAMILY CARD DOMAIN CONTAINING 3"/>
    <property type="match status" value="1"/>
</dbReference>
<dbReference type="SUPFAM" id="SSF52047">
    <property type="entry name" value="RNI-like"/>
    <property type="match status" value="1"/>
</dbReference>
<dbReference type="Pfam" id="PF13516">
    <property type="entry name" value="LRR_6"/>
    <property type="match status" value="4"/>
</dbReference>
<dbReference type="GO" id="GO:0005856">
    <property type="term" value="C:cytoskeleton"/>
    <property type="evidence" value="ECO:0007669"/>
    <property type="project" value="UniProtKB-SubCell"/>
</dbReference>